<name>A0ACC2DX79_DIPCM</name>
<sequence>MAVYENGNGSVFANDAKINLQRVPNLSDFFPDLPKYPNPLNENKYFHPSKGFFATETQFVAKSVTIDVSNPNPPNQKYFMLAGPREKVVFKSEDVKAAIVTCGGLCPGLNTVIRELVNGLWHQYGVRQISGVLAGYRGFYSSDTVYLDPKVVDSWHKVGGTMLDTSRGGMDLKKIVNSIEDRGYNVLFIIGGDGTLRGAHGIFEEIKRRGLKVSVACIPKTVDNDVAVIDRSFGFQTAVEAAQAAINAAHVEAESTPNGVGLVKLMGRSAGHIALHATLSSRDVDCVLIPEVPFFLKGPGGLLEFLDQRLAENGHCVIVVAEGAGQDLMPKSGDGAKDDSGNLLFQDIGYWLSGQLKKHRNENHPGKVFAVKYIDPTYMVRAVPSNATDTLYCTLLAHSACHGAMAGYTGFVAGPVNGTYCYVPLEQVAYNQHLVNVNHQKWAWVKSLTNQPEFVKPDSLP</sequence>
<dbReference type="Proteomes" id="UP001162992">
    <property type="component" value="Chromosome 4"/>
</dbReference>
<proteinExistence type="predicted"/>
<protein>
    <submittedName>
        <fullName evidence="1">Uncharacterized protein</fullName>
    </submittedName>
</protein>
<reference evidence="2" key="1">
    <citation type="journal article" date="2024" name="Proc. Natl. Acad. Sci. U.S.A.">
        <title>Extraordinary preservation of gene collinearity over three hundred million years revealed in homosporous lycophytes.</title>
        <authorList>
            <person name="Li C."/>
            <person name="Wickell D."/>
            <person name="Kuo L.Y."/>
            <person name="Chen X."/>
            <person name="Nie B."/>
            <person name="Liao X."/>
            <person name="Peng D."/>
            <person name="Ji J."/>
            <person name="Jenkins J."/>
            <person name="Williams M."/>
            <person name="Shu S."/>
            <person name="Plott C."/>
            <person name="Barry K."/>
            <person name="Rajasekar S."/>
            <person name="Grimwood J."/>
            <person name="Han X."/>
            <person name="Sun S."/>
            <person name="Hou Z."/>
            <person name="He W."/>
            <person name="Dai G."/>
            <person name="Sun C."/>
            <person name="Schmutz J."/>
            <person name="Leebens-Mack J.H."/>
            <person name="Li F.W."/>
            <person name="Wang L."/>
        </authorList>
    </citation>
    <scope>NUCLEOTIDE SEQUENCE [LARGE SCALE GENOMIC DNA]</scope>
    <source>
        <strain evidence="2">cv. PW_Plant_1</strain>
    </source>
</reference>
<gene>
    <name evidence="1" type="ORF">O6H91_04G058400</name>
</gene>
<keyword evidence="2" id="KW-1185">Reference proteome</keyword>
<dbReference type="EMBL" id="CM055095">
    <property type="protein sequence ID" value="KAJ7558844.1"/>
    <property type="molecule type" value="Genomic_DNA"/>
</dbReference>
<accession>A0ACC2DX79</accession>
<organism evidence="1 2">
    <name type="scientific">Diphasiastrum complanatum</name>
    <name type="common">Issler's clubmoss</name>
    <name type="synonym">Lycopodium complanatum</name>
    <dbReference type="NCBI Taxonomy" id="34168"/>
    <lineage>
        <taxon>Eukaryota</taxon>
        <taxon>Viridiplantae</taxon>
        <taxon>Streptophyta</taxon>
        <taxon>Embryophyta</taxon>
        <taxon>Tracheophyta</taxon>
        <taxon>Lycopodiopsida</taxon>
        <taxon>Lycopodiales</taxon>
        <taxon>Lycopodiaceae</taxon>
        <taxon>Lycopodioideae</taxon>
        <taxon>Diphasiastrum</taxon>
    </lineage>
</organism>
<comment type="caution">
    <text evidence="1">The sequence shown here is derived from an EMBL/GenBank/DDBJ whole genome shotgun (WGS) entry which is preliminary data.</text>
</comment>
<evidence type="ECO:0000313" key="1">
    <source>
        <dbReference type="EMBL" id="KAJ7558844.1"/>
    </source>
</evidence>
<evidence type="ECO:0000313" key="2">
    <source>
        <dbReference type="Proteomes" id="UP001162992"/>
    </source>
</evidence>